<keyword evidence="1" id="KW-1133">Transmembrane helix</keyword>
<evidence type="ECO:0000313" key="3">
    <source>
        <dbReference type="Proteomes" id="UP001328107"/>
    </source>
</evidence>
<dbReference type="AlphaFoldDB" id="A0AAN5DEW6"/>
<sequence>MWLRSLALQLQSLRWGLRYLFIQLLLQILFHGVVHVLQLLILHFLFVRRARFLQGVSDHLTPSTG</sequence>
<protein>
    <submittedName>
        <fullName evidence="2">Uncharacterized protein</fullName>
    </submittedName>
</protein>
<evidence type="ECO:0000256" key="1">
    <source>
        <dbReference type="SAM" id="Phobius"/>
    </source>
</evidence>
<dbReference type="EMBL" id="BTRK01000006">
    <property type="protein sequence ID" value="GMR60820.1"/>
    <property type="molecule type" value="Genomic_DNA"/>
</dbReference>
<keyword evidence="1" id="KW-0812">Transmembrane</keyword>
<keyword evidence="1" id="KW-0472">Membrane</keyword>
<dbReference type="Proteomes" id="UP001328107">
    <property type="component" value="Unassembled WGS sequence"/>
</dbReference>
<feature type="non-terminal residue" evidence="2">
    <location>
        <position position="65"/>
    </location>
</feature>
<comment type="caution">
    <text evidence="2">The sequence shown here is derived from an EMBL/GenBank/DDBJ whole genome shotgun (WGS) entry which is preliminary data.</text>
</comment>
<gene>
    <name evidence="2" type="ORF">PMAYCL1PPCAC_31015</name>
</gene>
<reference evidence="3" key="1">
    <citation type="submission" date="2022-10" db="EMBL/GenBank/DDBJ databases">
        <title>Genome assembly of Pristionchus species.</title>
        <authorList>
            <person name="Yoshida K."/>
            <person name="Sommer R.J."/>
        </authorList>
    </citation>
    <scope>NUCLEOTIDE SEQUENCE [LARGE SCALE GENOMIC DNA]</scope>
    <source>
        <strain evidence="3">RS5460</strain>
    </source>
</reference>
<accession>A0AAN5DEW6</accession>
<feature type="transmembrane region" description="Helical" evidence="1">
    <location>
        <begin position="20"/>
        <end position="47"/>
    </location>
</feature>
<keyword evidence="3" id="KW-1185">Reference proteome</keyword>
<name>A0AAN5DEW6_9BILA</name>
<evidence type="ECO:0000313" key="2">
    <source>
        <dbReference type="EMBL" id="GMR60820.1"/>
    </source>
</evidence>
<proteinExistence type="predicted"/>
<organism evidence="2 3">
    <name type="scientific">Pristionchus mayeri</name>
    <dbReference type="NCBI Taxonomy" id="1317129"/>
    <lineage>
        <taxon>Eukaryota</taxon>
        <taxon>Metazoa</taxon>
        <taxon>Ecdysozoa</taxon>
        <taxon>Nematoda</taxon>
        <taxon>Chromadorea</taxon>
        <taxon>Rhabditida</taxon>
        <taxon>Rhabditina</taxon>
        <taxon>Diplogasteromorpha</taxon>
        <taxon>Diplogasteroidea</taxon>
        <taxon>Neodiplogasteridae</taxon>
        <taxon>Pristionchus</taxon>
    </lineage>
</organism>